<feature type="chain" id="PRO_5035329078" evidence="2">
    <location>
        <begin position="21"/>
        <end position="231"/>
    </location>
</feature>
<dbReference type="Proteomes" id="UP000789390">
    <property type="component" value="Unassembled WGS sequence"/>
</dbReference>
<dbReference type="OrthoDB" id="6344288at2759"/>
<comment type="caution">
    <text evidence="3">The sequence shown here is derived from an EMBL/GenBank/DDBJ whole genome shotgun (WGS) entry which is preliminary data.</text>
</comment>
<evidence type="ECO:0000313" key="3">
    <source>
        <dbReference type="EMBL" id="CAH0108587.1"/>
    </source>
</evidence>
<dbReference type="AlphaFoldDB" id="A0A8J2RRY1"/>
<evidence type="ECO:0000256" key="1">
    <source>
        <dbReference type="SAM" id="MobiDB-lite"/>
    </source>
</evidence>
<keyword evidence="4" id="KW-1185">Reference proteome</keyword>
<sequence length="231" mass="26984">MEFAFLFSFLFLMMTTVVDGTEYPWTRSSIQHQPYRRMALTPYNERLDAKEWLDQLLASLTSDEPVFSGVNEPRSPTPQSPQRIFQREARPSLTFVQNHPTGKRRFSLASVRVNPASLKRQHIFSAPNMALLELENPARIPNRINPPNFRPANVARPVQQVQQQRPRENQWQQFPSFRQQQQPSPYEQTYQEQQEDYPGNVELNFENPAVAGSTPVERYLDVDIHVNHYDD</sequence>
<protein>
    <submittedName>
        <fullName evidence="3">Uncharacterized protein</fullName>
    </submittedName>
</protein>
<organism evidence="3 4">
    <name type="scientific">Daphnia galeata</name>
    <dbReference type="NCBI Taxonomy" id="27404"/>
    <lineage>
        <taxon>Eukaryota</taxon>
        <taxon>Metazoa</taxon>
        <taxon>Ecdysozoa</taxon>
        <taxon>Arthropoda</taxon>
        <taxon>Crustacea</taxon>
        <taxon>Branchiopoda</taxon>
        <taxon>Diplostraca</taxon>
        <taxon>Cladocera</taxon>
        <taxon>Anomopoda</taxon>
        <taxon>Daphniidae</taxon>
        <taxon>Daphnia</taxon>
    </lineage>
</organism>
<feature type="signal peptide" evidence="2">
    <location>
        <begin position="1"/>
        <end position="20"/>
    </location>
</feature>
<gene>
    <name evidence="3" type="ORF">DGAL_LOCUS11983</name>
</gene>
<keyword evidence="2" id="KW-0732">Signal</keyword>
<reference evidence="3" key="1">
    <citation type="submission" date="2021-11" db="EMBL/GenBank/DDBJ databases">
        <authorList>
            <person name="Schell T."/>
        </authorList>
    </citation>
    <scope>NUCLEOTIDE SEQUENCE</scope>
    <source>
        <strain evidence="3">M5</strain>
    </source>
</reference>
<accession>A0A8J2RRY1</accession>
<dbReference type="EMBL" id="CAKKLH010000286">
    <property type="protein sequence ID" value="CAH0108587.1"/>
    <property type="molecule type" value="Genomic_DNA"/>
</dbReference>
<evidence type="ECO:0000256" key="2">
    <source>
        <dbReference type="SAM" id="SignalP"/>
    </source>
</evidence>
<evidence type="ECO:0000313" key="4">
    <source>
        <dbReference type="Proteomes" id="UP000789390"/>
    </source>
</evidence>
<proteinExistence type="predicted"/>
<name>A0A8J2RRY1_9CRUS</name>
<feature type="region of interest" description="Disordered" evidence="1">
    <location>
        <begin position="157"/>
        <end position="194"/>
    </location>
</feature>